<reference evidence="1" key="1">
    <citation type="submission" date="2014-09" db="EMBL/GenBank/DDBJ databases">
        <authorList>
            <person name="Magalhaes I.L.F."/>
            <person name="Oliveira U."/>
            <person name="Santos F.R."/>
            <person name="Vidigal T.H.D.A."/>
            <person name="Brescovit A.D."/>
            <person name="Santos A.J."/>
        </authorList>
    </citation>
    <scope>NUCLEOTIDE SEQUENCE</scope>
    <source>
        <tissue evidence="1">Shoot tissue taken approximately 20 cm above the soil surface</tissue>
    </source>
</reference>
<protein>
    <submittedName>
        <fullName evidence="1">Uncharacterized protein</fullName>
    </submittedName>
</protein>
<sequence length="99" mass="11102">MSEVRSAILSITCFFEDLLDQRGIEKQINGGSEVQHVYTISSDYYDAKEGDAQGEHQQTWLMEMEELLFVHMGLTRQADGSYAIASTSRSSTTVEDEST</sequence>
<accession>A0A0A8Y5G6</accession>
<proteinExistence type="predicted"/>
<name>A0A0A8Y5G6_ARUDO</name>
<dbReference type="AlphaFoldDB" id="A0A0A8Y5G6"/>
<dbReference type="EMBL" id="GBRH01278693">
    <property type="protein sequence ID" value="JAD19202.1"/>
    <property type="molecule type" value="Transcribed_RNA"/>
</dbReference>
<reference evidence="1" key="2">
    <citation type="journal article" date="2015" name="Data Brief">
        <title>Shoot transcriptome of the giant reed, Arundo donax.</title>
        <authorList>
            <person name="Barrero R.A."/>
            <person name="Guerrero F.D."/>
            <person name="Moolhuijzen P."/>
            <person name="Goolsby J.A."/>
            <person name="Tidwell J."/>
            <person name="Bellgard S.E."/>
            <person name="Bellgard M.I."/>
        </authorList>
    </citation>
    <scope>NUCLEOTIDE SEQUENCE</scope>
    <source>
        <tissue evidence="1">Shoot tissue taken approximately 20 cm above the soil surface</tissue>
    </source>
</reference>
<evidence type="ECO:0000313" key="1">
    <source>
        <dbReference type="EMBL" id="JAD19202.1"/>
    </source>
</evidence>
<organism evidence="1">
    <name type="scientific">Arundo donax</name>
    <name type="common">Giant reed</name>
    <name type="synonym">Donax arundinaceus</name>
    <dbReference type="NCBI Taxonomy" id="35708"/>
    <lineage>
        <taxon>Eukaryota</taxon>
        <taxon>Viridiplantae</taxon>
        <taxon>Streptophyta</taxon>
        <taxon>Embryophyta</taxon>
        <taxon>Tracheophyta</taxon>
        <taxon>Spermatophyta</taxon>
        <taxon>Magnoliopsida</taxon>
        <taxon>Liliopsida</taxon>
        <taxon>Poales</taxon>
        <taxon>Poaceae</taxon>
        <taxon>PACMAD clade</taxon>
        <taxon>Arundinoideae</taxon>
        <taxon>Arundineae</taxon>
        <taxon>Arundo</taxon>
    </lineage>
</organism>